<evidence type="ECO:0000313" key="7">
    <source>
        <dbReference type="EMBL" id="MBW4546713.1"/>
    </source>
</evidence>
<evidence type="ECO:0000256" key="2">
    <source>
        <dbReference type="ARBA" id="ARBA00022801"/>
    </source>
</evidence>
<accession>A0A951PPU7</accession>
<keyword evidence="2" id="KW-0378">Hydrolase</keyword>
<evidence type="ECO:0000256" key="3">
    <source>
        <dbReference type="ARBA" id="ARBA00023186"/>
    </source>
</evidence>
<dbReference type="Pfam" id="PF07683">
    <property type="entry name" value="CobW_C"/>
    <property type="match status" value="1"/>
</dbReference>
<comment type="catalytic activity">
    <reaction evidence="5">
        <text>GTP + H2O = GDP + phosphate + H(+)</text>
        <dbReference type="Rhea" id="RHEA:19669"/>
        <dbReference type="ChEBI" id="CHEBI:15377"/>
        <dbReference type="ChEBI" id="CHEBI:15378"/>
        <dbReference type="ChEBI" id="CHEBI:37565"/>
        <dbReference type="ChEBI" id="CHEBI:43474"/>
        <dbReference type="ChEBI" id="CHEBI:58189"/>
    </reaction>
    <physiologicalReaction direction="left-to-right" evidence="5">
        <dbReference type="Rhea" id="RHEA:19670"/>
    </physiologicalReaction>
</comment>
<dbReference type="GO" id="GO:0016787">
    <property type="term" value="F:hydrolase activity"/>
    <property type="evidence" value="ECO:0007669"/>
    <property type="project" value="UniProtKB-KW"/>
</dbReference>
<sequence>MTNFSNLIETNNLDLLEREIPVTIIAGFLGSGKTTLLNHILQNRQNLKVAVLVNEFGEINIDSQLLLSVDENMMALSNGCICCTINAGLVDAVHRVLERQEHIDYLVIETTGIADPLPILMTFLTSELRDVTRIDSILTVVDAETFTPEHFDSSAAFNQIAYGDIILLNKIDLVPQKTVDKLEDYIRTLKAEAKVLRCEQGKVPLPLILDVELSQSNTYLNTETEFHHDHEHHHGDSDHLENDGFMSVSFISDRPFILEKFQAFIDRLPNNIFRAKGLLWFKESKLRHIFQLSGKRSDFQTSQWQHSPSNQLVFIGRDLKAEQLQEQLASCLEPATAIRHQQN</sequence>
<dbReference type="SMART" id="SM00833">
    <property type="entry name" value="CobW_C"/>
    <property type="match status" value="1"/>
</dbReference>
<dbReference type="PANTHER" id="PTHR13748">
    <property type="entry name" value="COBW-RELATED"/>
    <property type="match status" value="1"/>
</dbReference>
<evidence type="ECO:0000256" key="5">
    <source>
        <dbReference type="ARBA" id="ARBA00049117"/>
    </source>
</evidence>
<evidence type="ECO:0000259" key="6">
    <source>
        <dbReference type="SMART" id="SM00833"/>
    </source>
</evidence>
<dbReference type="InterPro" id="IPR027417">
    <property type="entry name" value="P-loop_NTPase"/>
</dbReference>
<dbReference type="PANTHER" id="PTHR13748:SF59">
    <property type="entry name" value="COBW C-TERMINAL DOMAIN-CONTAINING PROTEIN"/>
    <property type="match status" value="1"/>
</dbReference>
<protein>
    <submittedName>
        <fullName evidence="7">GTP-binding protein</fullName>
    </submittedName>
</protein>
<dbReference type="InterPro" id="IPR011629">
    <property type="entry name" value="CobW-like_C"/>
</dbReference>
<dbReference type="SUPFAM" id="SSF52540">
    <property type="entry name" value="P-loop containing nucleoside triphosphate hydrolases"/>
    <property type="match status" value="1"/>
</dbReference>
<name>A0A951PPU7_9CYAN</name>
<dbReference type="Gene3D" id="3.40.50.300">
    <property type="entry name" value="P-loop containing nucleotide triphosphate hydrolases"/>
    <property type="match status" value="1"/>
</dbReference>
<dbReference type="InterPro" id="IPR003495">
    <property type="entry name" value="CobW/HypB/UreG_nucleotide-bd"/>
</dbReference>
<gene>
    <name evidence="7" type="ORF">KME25_20055</name>
</gene>
<dbReference type="Pfam" id="PF02492">
    <property type="entry name" value="cobW"/>
    <property type="match status" value="1"/>
</dbReference>
<dbReference type="EMBL" id="JAHHIF010000028">
    <property type="protein sequence ID" value="MBW4546713.1"/>
    <property type="molecule type" value="Genomic_DNA"/>
</dbReference>
<evidence type="ECO:0000313" key="8">
    <source>
        <dbReference type="Proteomes" id="UP000753908"/>
    </source>
</evidence>
<dbReference type="InterPro" id="IPR036627">
    <property type="entry name" value="CobW-likC_sf"/>
</dbReference>
<dbReference type="Proteomes" id="UP000753908">
    <property type="component" value="Unassembled WGS sequence"/>
</dbReference>
<comment type="similarity">
    <text evidence="4">Belongs to the SIMIBI class G3E GTPase family. ZNG1 subfamily.</text>
</comment>
<dbReference type="CDD" id="cd03112">
    <property type="entry name" value="CobW-like"/>
    <property type="match status" value="1"/>
</dbReference>
<dbReference type="AlphaFoldDB" id="A0A951PPU7"/>
<dbReference type="GO" id="GO:0000166">
    <property type="term" value="F:nucleotide binding"/>
    <property type="evidence" value="ECO:0007669"/>
    <property type="project" value="UniProtKB-KW"/>
</dbReference>
<feature type="domain" description="CobW C-terminal" evidence="6">
    <location>
        <begin position="245"/>
        <end position="332"/>
    </location>
</feature>
<reference evidence="7" key="2">
    <citation type="journal article" date="2022" name="Microbiol. Resour. Announc.">
        <title>Metagenome Sequencing to Explore Phylogenomics of Terrestrial Cyanobacteria.</title>
        <authorList>
            <person name="Ward R.D."/>
            <person name="Stajich J.E."/>
            <person name="Johansen J.R."/>
            <person name="Huntemann M."/>
            <person name="Clum A."/>
            <person name="Foster B."/>
            <person name="Foster B."/>
            <person name="Roux S."/>
            <person name="Palaniappan K."/>
            <person name="Varghese N."/>
            <person name="Mukherjee S."/>
            <person name="Reddy T.B.K."/>
            <person name="Daum C."/>
            <person name="Copeland A."/>
            <person name="Chen I.A."/>
            <person name="Ivanova N.N."/>
            <person name="Kyrpides N.C."/>
            <person name="Shapiro N."/>
            <person name="Eloe-Fadrosh E.A."/>
            <person name="Pietrasiak N."/>
        </authorList>
    </citation>
    <scope>NUCLEOTIDE SEQUENCE</scope>
    <source>
        <strain evidence="7">CPER-KK1</strain>
    </source>
</reference>
<reference evidence="7" key="1">
    <citation type="submission" date="2021-05" db="EMBL/GenBank/DDBJ databases">
        <authorList>
            <person name="Pietrasiak N."/>
            <person name="Ward R."/>
            <person name="Stajich J.E."/>
            <person name="Kurbessoian T."/>
        </authorList>
    </citation>
    <scope>NUCLEOTIDE SEQUENCE</scope>
    <source>
        <strain evidence="7">CPER-KK1</strain>
    </source>
</reference>
<evidence type="ECO:0000256" key="4">
    <source>
        <dbReference type="ARBA" id="ARBA00034320"/>
    </source>
</evidence>
<dbReference type="SUPFAM" id="SSF90002">
    <property type="entry name" value="Hypothetical protein YjiA, C-terminal domain"/>
    <property type="match status" value="1"/>
</dbReference>
<organism evidence="7 8">
    <name type="scientific">Symplocastrum torsivum CPER-KK1</name>
    <dbReference type="NCBI Taxonomy" id="450513"/>
    <lineage>
        <taxon>Bacteria</taxon>
        <taxon>Bacillati</taxon>
        <taxon>Cyanobacteriota</taxon>
        <taxon>Cyanophyceae</taxon>
        <taxon>Oscillatoriophycideae</taxon>
        <taxon>Oscillatoriales</taxon>
        <taxon>Microcoleaceae</taxon>
        <taxon>Symplocastrum</taxon>
    </lineage>
</organism>
<dbReference type="InterPro" id="IPR051316">
    <property type="entry name" value="Zinc-reg_GTPase_activator"/>
</dbReference>
<keyword evidence="1" id="KW-0547">Nucleotide-binding</keyword>
<proteinExistence type="inferred from homology"/>
<evidence type="ECO:0000256" key="1">
    <source>
        <dbReference type="ARBA" id="ARBA00022741"/>
    </source>
</evidence>
<dbReference type="Gene3D" id="3.30.1220.10">
    <property type="entry name" value="CobW-like, C-terminal domain"/>
    <property type="match status" value="1"/>
</dbReference>
<comment type="caution">
    <text evidence="7">The sequence shown here is derived from an EMBL/GenBank/DDBJ whole genome shotgun (WGS) entry which is preliminary data.</text>
</comment>
<keyword evidence="3" id="KW-0143">Chaperone</keyword>